<protein>
    <submittedName>
        <fullName evidence="9">60S ribosomal protein L5, putative</fullName>
    </submittedName>
</protein>
<dbReference type="GO" id="GO:0000027">
    <property type="term" value="P:ribosomal large subunit assembly"/>
    <property type="evidence" value="ECO:0007669"/>
    <property type="project" value="TreeGrafter"/>
</dbReference>
<keyword evidence="7" id="KW-0812">Transmembrane</keyword>
<proteinExistence type="inferred from homology"/>
<dbReference type="GO" id="GO:0003735">
    <property type="term" value="F:structural constituent of ribosome"/>
    <property type="evidence" value="ECO:0007669"/>
    <property type="project" value="InterPro"/>
</dbReference>
<evidence type="ECO:0000313" key="10">
    <source>
        <dbReference type="Proteomes" id="UP000419144"/>
    </source>
</evidence>
<evidence type="ECO:0000256" key="3">
    <source>
        <dbReference type="ARBA" id="ARBA00022490"/>
    </source>
</evidence>
<dbReference type="VEuPathDB" id="TriTrypDB:LtaPh_3501000"/>
<dbReference type="GO" id="GO:0022625">
    <property type="term" value="C:cytosolic large ribosomal subunit"/>
    <property type="evidence" value="ECO:0007669"/>
    <property type="project" value="TreeGrafter"/>
</dbReference>
<keyword evidence="5" id="KW-0687">Ribonucleoprotein</keyword>
<accession>A0A640KUA1</accession>
<dbReference type="InterPro" id="IPR005485">
    <property type="entry name" value="Rbsml_uL18_euk_arch"/>
</dbReference>
<feature type="transmembrane region" description="Helical" evidence="7">
    <location>
        <begin position="6"/>
        <end position="27"/>
    </location>
</feature>
<keyword evidence="7" id="KW-1133">Transmembrane helix</keyword>
<keyword evidence="10" id="KW-1185">Reference proteome</keyword>
<evidence type="ECO:0000313" key="9">
    <source>
        <dbReference type="EMBL" id="GET92695.1"/>
    </source>
</evidence>
<dbReference type="Gene3D" id="3.30.420.100">
    <property type="match status" value="1"/>
</dbReference>
<dbReference type="GO" id="GO:0006412">
    <property type="term" value="P:translation"/>
    <property type="evidence" value="ECO:0007669"/>
    <property type="project" value="InterPro"/>
</dbReference>
<evidence type="ECO:0000256" key="4">
    <source>
        <dbReference type="ARBA" id="ARBA00022980"/>
    </source>
</evidence>
<feature type="domain" description="Large ribosomal subunit protein uL18 C-terminal eukaryotes" evidence="8">
    <location>
        <begin position="343"/>
        <end position="398"/>
    </location>
</feature>
<evidence type="ECO:0000256" key="7">
    <source>
        <dbReference type="SAM" id="Phobius"/>
    </source>
</evidence>
<evidence type="ECO:0000256" key="6">
    <source>
        <dbReference type="SAM" id="MobiDB-lite"/>
    </source>
</evidence>
<dbReference type="PANTHER" id="PTHR23410">
    <property type="entry name" value="RIBOSOMAL PROTEIN L5-RELATED"/>
    <property type="match status" value="1"/>
</dbReference>
<dbReference type="Pfam" id="PF14204">
    <property type="entry name" value="Ribosomal_L18_c"/>
    <property type="match status" value="1"/>
</dbReference>
<dbReference type="Pfam" id="PF17144">
    <property type="entry name" value="Ribosomal_L5e"/>
    <property type="match status" value="1"/>
</dbReference>
<name>A0A640KUA1_LEITA</name>
<feature type="region of interest" description="Disordered" evidence="6">
    <location>
        <begin position="358"/>
        <end position="387"/>
    </location>
</feature>
<dbReference type="Proteomes" id="UP000419144">
    <property type="component" value="Unassembled WGS sequence"/>
</dbReference>
<reference evidence="9" key="1">
    <citation type="submission" date="2019-11" db="EMBL/GenBank/DDBJ databases">
        <title>Leishmania tarentolae CDS.</title>
        <authorList>
            <person name="Goto Y."/>
            <person name="Yamagishi J."/>
        </authorList>
    </citation>
    <scope>NUCLEOTIDE SEQUENCE [LARGE SCALE GENOMIC DNA]</scope>
    <source>
        <strain evidence="9">Parrot Tar II</strain>
    </source>
</reference>
<dbReference type="InterPro" id="IPR025607">
    <property type="entry name" value="Ribosomal_uL18_C_euk"/>
</dbReference>
<comment type="similarity">
    <text evidence="2">Belongs to the universal ribosomal protein uL18 family.</text>
</comment>
<evidence type="ECO:0000256" key="5">
    <source>
        <dbReference type="ARBA" id="ARBA00023274"/>
    </source>
</evidence>
<sequence length="403" mass="45269">MVSYFILLSCLRLFGILLLFVLSLVCVRRPRSRALCARPFMTYCLSLPSLCCLTGVHHHTHTHTRTHTYTHTRLLSFPIFSVSAHNNRGFCTLAYTLKMPFVKVVKNKAYFKRFQVKYRRRREGKTDYHARRQMVLQDKTKFGSPKYRLVVRITNKDIIAQIVQAKIVGDEVLMAAYAHELPAFGIAHGLTNYAAAYATGLLLARRTLAKLGIADKFQGVKEADGSYSAVRTKNDDQDDDEERFPFKAILDVGLARTTTGARVFGVLKGVVDGGMAVPHRPNRFPGYSKEKGLLNAKVLRDRIFGKHVAEYLKQVKEEASSNPDEKCVQFSKYMAAKVLPESIEGMYEKAHAAIRADPTKSLPKKAKKEGVAHKSYKTKKMSGAEKRAAAKAKVAAIRERLGK</sequence>
<comment type="caution">
    <text evidence="9">The sequence shown here is derived from an EMBL/GenBank/DDBJ whole genome shotgun (WGS) entry which is preliminary data.</text>
</comment>
<comment type="subcellular location">
    <subcellularLocation>
        <location evidence="1">Cytoplasm</location>
    </subcellularLocation>
</comment>
<dbReference type="GO" id="GO:0008097">
    <property type="term" value="F:5S rRNA binding"/>
    <property type="evidence" value="ECO:0007669"/>
    <property type="project" value="InterPro"/>
</dbReference>
<dbReference type="CDD" id="cd00432">
    <property type="entry name" value="Ribosomal_L18_L5e"/>
    <property type="match status" value="1"/>
</dbReference>
<organism evidence="9 10">
    <name type="scientific">Leishmania tarentolae</name>
    <name type="common">Sauroleishmania tarentolae</name>
    <dbReference type="NCBI Taxonomy" id="5689"/>
    <lineage>
        <taxon>Eukaryota</taxon>
        <taxon>Discoba</taxon>
        <taxon>Euglenozoa</taxon>
        <taxon>Kinetoplastea</taxon>
        <taxon>Metakinetoplastina</taxon>
        <taxon>Trypanosomatida</taxon>
        <taxon>Trypanosomatidae</taxon>
        <taxon>Leishmaniinae</taxon>
        <taxon>Leishmania</taxon>
        <taxon>lizard Leishmania</taxon>
    </lineage>
</organism>
<dbReference type="OrthoDB" id="261485at2759"/>
<evidence type="ECO:0000256" key="2">
    <source>
        <dbReference type="ARBA" id="ARBA00007116"/>
    </source>
</evidence>
<dbReference type="PRINTS" id="PR00058">
    <property type="entry name" value="RIBOSOMALL5"/>
</dbReference>
<dbReference type="PANTHER" id="PTHR23410:SF12">
    <property type="entry name" value="LARGE RIBOSOMAL SUBUNIT PROTEIN UL18"/>
    <property type="match status" value="1"/>
</dbReference>
<keyword evidence="7" id="KW-0472">Membrane</keyword>
<gene>
    <name evidence="9" type="ORF">LtaPh_3501000</name>
</gene>
<dbReference type="FunFam" id="3.30.420.100:FF:000002">
    <property type="entry name" value="60S ribosomal protein L5"/>
    <property type="match status" value="1"/>
</dbReference>
<keyword evidence="3" id="KW-0963">Cytoplasm</keyword>
<dbReference type="HAMAP" id="MF_01337_A">
    <property type="entry name" value="Ribosomal_uL18_A"/>
    <property type="match status" value="1"/>
</dbReference>
<dbReference type="AlphaFoldDB" id="A0A640KUA1"/>
<dbReference type="SUPFAM" id="SSF53137">
    <property type="entry name" value="Translational machinery components"/>
    <property type="match status" value="1"/>
</dbReference>
<evidence type="ECO:0000259" key="8">
    <source>
        <dbReference type="Pfam" id="PF14204"/>
    </source>
</evidence>
<evidence type="ECO:0000256" key="1">
    <source>
        <dbReference type="ARBA" id="ARBA00004496"/>
    </source>
</evidence>
<dbReference type="EMBL" id="BLBS01000056">
    <property type="protein sequence ID" value="GET92695.1"/>
    <property type="molecule type" value="Genomic_DNA"/>
</dbReference>
<dbReference type="InterPro" id="IPR057268">
    <property type="entry name" value="Ribosomal_L18"/>
</dbReference>
<keyword evidence="4 9" id="KW-0689">Ribosomal protein</keyword>